<evidence type="ECO:0000256" key="1">
    <source>
        <dbReference type="ARBA" id="ARBA00004571"/>
    </source>
</evidence>
<keyword evidence="4 7" id="KW-0812">Transmembrane</keyword>
<dbReference type="SUPFAM" id="SSF56935">
    <property type="entry name" value="Porins"/>
    <property type="match status" value="1"/>
</dbReference>
<dbReference type="InterPro" id="IPR037066">
    <property type="entry name" value="Plug_dom_sf"/>
</dbReference>
<keyword evidence="6 7" id="KW-0998">Cell outer membrane</keyword>
<dbReference type="InterPro" id="IPR011662">
    <property type="entry name" value="Secretin/TonB_short_N"/>
</dbReference>
<evidence type="ECO:0000256" key="6">
    <source>
        <dbReference type="ARBA" id="ARBA00023237"/>
    </source>
</evidence>
<dbReference type="InterPro" id="IPR012910">
    <property type="entry name" value="Plug_dom"/>
</dbReference>
<protein>
    <submittedName>
        <fullName evidence="9">TonB-linked SusC/RagA family outer membrane protein</fullName>
    </submittedName>
</protein>
<comment type="similarity">
    <text evidence="7">Belongs to the TonB-dependent receptor family.</text>
</comment>
<evidence type="ECO:0000313" key="10">
    <source>
        <dbReference type="Proteomes" id="UP000245880"/>
    </source>
</evidence>
<dbReference type="InterPro" id="IPR023996">
    <property type="entry name" value="TonB-dep_OMP_SusC/RagA"/>
</dbReference>
<evidence type="ECO:0000256" key="4">
    <source>
        <dbReference type="ARBA" id="ARBA00022692"/>
    </source>
</evidence>
<evidence type="ECO:0000256" key="3">
    <source>
        <dbReference type="ARBA" id="ARBA00022452"/>
    </source>
</evidence>
<dbReference type="InterPro" id="IPR036942">
    <property type="entry name" value="Beta-barrel_TonB_sf"/>
</dbReference>
<evidence type="ECO:0000256" key="7">
    <source>
        <dbReference type="PROSITE-ProRule" id="PRU01360"/>
    </source>
</evidence>
<dbReference type="Pfam" id="PF13715">
    <property type="entry name" value="CarbopepD_reg_2"/>
    <property type="match status" value="1"/>
</dbReference>
<accession>A0A316A937</accession>
<dbReference type="EMBL" id="QGDT01000018">
    <property type="protein sequence ID" value="PWJ54265.1"/>
    <property type="molecule type" value="Genomic_DNA"/>
</dbReference>
<sequence length="1126" mass="122284">MEKPFIPQGLLIRIMRISLVQCLLAILLAGATYATEVSGQELLDKRLTVRMQDQPLKVILSNLERQTTLRFVYSPRATQADRLTSVKVSNEPLSAILNGLLGSLDLNYRLVGNQVVISPKEPMAPKGETKNGRPTSSLDRTIQGKIVGEHGEALPGVSIVVKGSQRGTVSNLEGTYSLSVPEKSVGDPNTILVFSYVGYLTQEIVLQNQSLVDVVLKADTKALEEVVVVGYGTQKKSDLTGSVVSVGEKDFTQGVNNSALQLLNGKASGVQISQSSSAPGGGIAIRIRGAGSINSDNGALIVVDGLPGASATAISPDDIESIQILKDASAAAIYGSRAANGVVLITTKKGKKGETRVNYSAYLGVQKVAKKIDMLSTPQYLQTLNDISADLGNAPKFTPEQISSIGSGTDWQDQIFRTALAQNHQISISGGAEKTSFYMGVNFLNQDGVVKGSGLKKYNVRLNYEVKPFEKLKVNLSLNSNRSRNTQILTTNSGNENAGPINAALQFDPTIPVGLDASGRYPFNPLISLENPLALINGVDQQQVSNRSFGTLSTDYTILKDWTATLRVGVDIANNRNDNYISTITQRGLASGGNGSIQSSEDLHWISEFFTTYNHTFSDIHQLSLVGGATLEKYDINSVGATSMGFLSDVTLTNLLASGDGDRGDNVSSSRFTNKLNSYLGRVNYTLKDRYLLTASMRVDGTSRFSDAHKFAFFPSFALGWRLSEEDFVKQTGIFNDLKLRMSYGKSGNQAINNFETLQTFIAGGRAILGGGLVQGVEPARIANSDLRWESTEELDLGVDFSVLRGRLNGSLEYYIKTTSDQLFNKPLPTTSGFSSIRVNFGEVRNQGLDLMLESRNLVNAFKWNTTLTFSVLKNRVRELPDFISQVLTGGVGYTAQYAIVREGAPMRSYYGYQVDGLFQESDDIANSAQPTAKPGYPRFVDENGDGKIDPNDRVILGSPFPKRLYSLNNNFSYRGFNLSVLVTAVDGISTLDNNIVESLYPINFERNRIAEHYLDRWTPSNPGAKYPSGVNPSAYGGALAINSMTISDASFVRLKTVNLGYNFQFKNQRALHSASFYVAADNLMTITNFLGYDPDANASGTGVERASYNSYPLNKTVRIGVNIGF</sequence>
<organism evidence="9 10">
    <name type="scientific">Dyadobacter jejuensis</name>
    <dbReference type="NCBI Taxonomy" id="1082580"/>
    <lineage>
        <taxon>Bacteria</taxon>
        <taxon>Pseudomonadati</taxon>
        <taxon>Bacteroidota</taxon>
        <taxon>Cytophagia</taxon>
        <taxon>Cytophagales</taxon>
        <taxon>Spirosomataceae</taxon>
        <taxon>Dyadobacter</taxon>
    </lineage>
</organism>
<comment type="caution">
    <text evidence="9">The sequence shown here is derived from an EMBL/GenBank/DDBJ whole genome shotgun (WGS) entry which is preliminary data.</text>
</comment>
<evidence type="ECO:0000313" key="9">
    <source>
        <dbReference type="EMBL" id="PWJ54265.1"/>
    </source>
</evidence>
<evidence type="ECO:0000259" key="8">
    <source>
        <dbReference type="SMART" id="SM00965"/>
    </source>
</evidence>
<gene>
    <name evidence="9" type="ORF">CLV98_11827</name>
</gene>
<dbReference type="Gene3D" id="3.55.50.30">
    <property type="match status" value="1"/>
</dbReference>
<dbReference type="InterPro" id="IPR023997">
    <property type="entry name" value="TonB-dep_OMP_SusC/RagA_CS"/>
</dbReference>
<dbReference type="Gene3D" id="2.170.130.10">
    <property type="entry name" value="TonB-dependent receptor, plug domain"/>
    <property type="match status" value="1"/>
</dbReference>
<dbReference type="NCBIfam" id="TIGR04056">
    <property type="entry name" value="OMP_RagA_SusC"/>
    <property type="match status" value="1"/>
</dbReference>
<keyword evidence="10" id="KW-1185">Reference proteome</keyword>
<dbReference type="FunFam" id="2.170.130.10:FF:000008">
    <property type="entry name" value="SusC/RagA family TonB-linked outer membrane protein"/>
    <property type="match status" value="1"/>
</dbReference>
<dbReference type="InterPro" id="IPR008969">
    <property type="entry name" value="CarboxyPept-like_regulatory"/>
</dbReference>
<dbReference type="GO" id="GO:0009279">
    <property type="term" value="C:cell outer membrane"/>
    <property type="evidence" value="ECO:0007669"/>
    <property type="project" value="UniProtKB-SubCell"/>
</dbReference>
<keyword evidence="5 7" id="KW-0472">Membrane</keyword>
<dbReference type="Proteomes" id="UP000245880">
    <property type="component" value="Unassembled WGS sequence"/>
</dbReference>
<evidence type="ECO:0000256" key="5">
    <source>
        <dbReference type="ARBA" id="ARBA00023136"/>
    </source>
</evidence>
<feature type="domain" description="Secretin/TonB short N-terminal" evidence="8">
    <location>
        <begin position="69"/>
        <end position="120"/>
    </location>
</feature>
<dbReference type="Gene3D" id="2.40.170.20">
    <property type="entry name" value="TonB-dependent receptor, beta-barrel domain"/>
    <property type="match status" value="1"/>
</dbReference>
<dbReference type="SMART" id="SM00965">
    <property type="entry name" value="STN"/>
    <property type="match status" value="1"/>
</dbReference>
<keyword evidence="2 7" id="KW-0813">Transport</keyword>
<name>A0A316A937_9BACT</name>
<reference evidence="9 10" key="1">
    <citation type="submission" date="2018-03" db="EMBL/GenBank/DDBJ databases">
        <title>Genomic Encyclopedia of Archaeal and Bacterial Type Strains, Phase II (KMG-II): from individual species to whole genera.</title>
        <authorList>
            <person name="Goeker M."/>
        </authorList>
    </citation>
    <scope>NUCLEOTIDE SEQUENCE [LARGE SCALE GENOMIC DNA]</scope>
    <source>
        <strain evidence="9 10">DSM 100346</strain>
    </source>
</reference>
<dbReference type="NCBIfam" id="TIGR04057">
    <property type="entry name" value="SusC_RagA_signa"/>
    <property type="match status" value="1"/>
</dbReference>
<dbReference type="PROSITE" id="PS52016">
    <property type="entry name" value="TONB_DEPENDENT_REC_3"/>
    <property type="match status" value="1"/>
</dbReference>
<dbReference type="InterPro" id="IPR039426">
    <property type="entry name" value="TonB-dep_rcpt-like"/>
</dbReference>
<evidence type="ECO:0000256" key="2">
    <source>
        <dbReference type="ARBA" id="ARBA00022448"/>
    </source>
</evidence>
<dbReference type="Pfam" id="PF07715">
    <property type="entry name" value="Plug"/>
    <property type="match status" value="1"/>
</dbReference>
<keyword evidence="3 7" id="KW-1134">Transmembrane beta strand</keyword>
<dbReference type="AlphaFoldDB" id="A0A316A937"/>
<proteinExistence type="inferred from homology"/>
<dbReference type="SUPFAM" id="SSF49464">
    <property type="entry name" value="Carboxypeptidase regulatory domain-like"/>
    <property type="match status" value="1"/>
</dbReference>
<dbReference type="Pfam" id="PF07660">
    <property type="entry name" value="STN"/>
    <property type="match status" value="1"/>
</dbReference>
<comment type="subcellular location">
    <subcellularLocation>
        <location evidence="1 7">Cell outer membrane</location>
        <topology evidence="1 7">Multi-pass membrane protein</topology>
    </subcellularLocation>
</comment>